<evidence type="ECO:0000256" key="7">
    <source>
        <dbReference type="ARBA" id="ARBA00023244"/>
    </source>
</evidence>
<dbReference type="SUPFAM" id="SSF53800">
    <property type="entry name" value="Chelatase"/>
    <property type="match status" value="1"/>
</dbReference>
<protein>
    <recommendedName>
        <fullName evidence="9 10">Ferrochelatase</fullName>
        <ecNumber evidence="9 10">4.98.1.1</ecNumber>
    </recommendedName>
    <alternativeName>
        <fullName evidence="9">Heme synthase</fullName>
    </alternativeName>
    <alternativeName>
        <fullName evidence="9">Protoheme ferro-lyase</fullName>
    </alternativeName>
</protein>
<gene>
    <name evidence="9 11" type="primary">hemH</name>
    <name evidence="11" type="ORF">Psal009_01910</name>
</gene>
<dbReference type="GO" id="GO:0004325">
    <property type="term" value="F:ferrochelatase activity"/>
    <property type="evidence" value="ECO:0007669"/>
    <property type="project" value="UniProtKB-UniRule"/>
</dbReference>
<evidence type="ECO:0000313" key="11">
    <source>
        <dbReference type="EMBL" id="QGO06008.1"/>
    </source>
</evidence>
<proteinExistence type="inferred from homology"/>
<feature type="binding site" evidence="9">
    <location>
        <position position="270"/>
    </location>
    <ligand>
        <name>Fe(2+)</name>
        <dbReference type="ChEBI" id="CHEBI:29033"/>
    </ligand>
</feature>
<comment type="catalytic activity">
    <reaction evidence="8">
        <text>Fe-coproporphyrin III + 2 H(+) = coproporphyrin III + Fe(2+)</text>
        <dbReference type="Rhea" id="RHEA:49572"/>
        <dbReference type="ChEBI" id="CHEBI:15378"/>
        <dbReference type="ChEBI" id="CHEBI:29033"/>
        <dbReference type="ChEBI" id="CHEBI:68438"/>
        <dbReference type="ChEBI" id="CHEBI:131725"/>
        <dbReference type="EC" id="4.99.1.9"/>
    </reaction>
    <physiologicalReaction direction="right-to-left" evidence="8">
        <dbReference type="Rhea" id="RHEA:49574"/>
    </physiologicalReaction>
</comment>
<keyword evidence="7 9" id="KW-0627">Porphyrin biosynthesis</keyword>
<dbReference type="PANTHER" id="PTHR11108:SF1">
    <property type="entry name" value="FERROCHELATASE, MITOCHONDRIAL"/>
    <property type="match status" value="1"/>
</dbReference>
<keyword evidence="6 9" id="KW-0456">Lyase</keyword>
<dbReference type="AlphaFoldDB" id="A0A9Q6LSW2"/>
<keyword evidence="4 9" id="KW-0408">Iron</keyword>
<evidence type="ECO:0000256" key="10">
    <source>
        <dbReference type="RuleBase" id="RU000607"/>
    </source>
</evidence>
<dbReference type="HAMAP" id="MF_00323">
    <property type="entry name" value="Ferrochelatase"/>
    <property type="match status" value="1"/>
</dbReference>
<dbReference type="FunFam" id="3.40.50.1400:FF:000002">
    <property type="entry name" value="Ferrochelatase"/>
    <property type="match status" value="1"/>
</dbReference>
<comment type="similarity">
    <text evidence="1 9 10">Belongs to the ferrochelatase family.</text>
</comment>
<evidence type="ECO:0000256" key="2">
    <source>
        <dbReference type="ARBA" id="ARBA00022490"/>
    </source>
</evidence>
<evidence type="ECO:0000256" key="9">
    <source>
        <dbReference type="HAMAP-Rule" id="MF_00323"/>
    </source>
</evidence>
<comment type="pathway">
    <text evidence="9 10">Porphyrin-containing compound metabolism; protoheme biosynthesis; protoheme from protoporphyrin-IX: step 1/1.</text>
</comment>
<keyword evidence="2 9" id="KW-0963">Cytoplasm</keyword>
<keyword evidence="5 9" id="KW-0350">Heme biosynthesis</keyword>
<accession>A0A9Q6LSW2</accession>
<evidence type="ECO:0000256" key="8">
    <source>
        <dbReference type="ARBA" id="ARBA00024536"/>
    </source>
</evidence>
<comment type="catalytic activity">
    <reaction evidence="9 10">
        <text>heme b + 2 H(+) = protoporphyrin IX + Fe(2+)</text>
        <dbReference type="Rhea" id="RHEA:22584"/>
        <dbReference type="ChEBI" id="CHEBI:15378"/>
        <dbReference type="ChEBI" id="CHEBI:29033"/>
        <dbReference type="ChEBI" id="CHEBI:57306"/>
        <dbReference type="ChEBI" id="CHEBI:60344"/>
        <dbReference type="EC" id="4.98.1.1"/>
    </reaction>
</comment>
<reference evidence="11 12" key="1">
    <citation type="submission" date="2019-04" db="EMBL/GenBank/DDBJ databases">
        <title>Complete genome sequencing of Piscirickettsia salmonis strain Psal-009.</title>
        <authorList>
            <person name="Schober I."/>
            <person name="Bunk B."/>
            <person name="Sproer C."/>
            <person name="Carril G.P."/>
            <person name="Riedel T."/>
            <person name="Flores-Herrera P.A."/>
            <person name="Nourdin-Galindo G."/>
            <person name="Marshall S.H."/>
            <person name="Overmann J."/>
        </authorList>
    </citation>
    <scope>NUCLEOTIDE SEQUENCE [LARGE SCALE GENOMIC DNA]</scope>
    <source>
        <strain evidence="11 12">Psal-009</strain>
    </source>
</reference>
<dbReference type="CDD" id="cd03411">
    <property type="entry name" value="Ferrochelatase_N"/>
    <property type="match status" value="1"/>
</dbReference>
<dbReference type="GO" id="GO:0046872">
    <property type="term" value="F:metal ion binding"/>
    <property type="evidence" value="ECO:0007669"/>
    <property type="project" value="UniProtKB-KW"/>
</dbReference>
<dbReference type="GeneID" id="66741076"/>
<dbReference type="NCBIfam" id="TIGR00109">
    <property type="entry name" value="hemH"/>
    <property type="match status" value="1"/>
</dbReference>
<feature type="binding site" evidence="9">
    <location>
        <position position="189"/>
    </location>
    <ligand>
        <name>Fe(2+)</name>
        <dbReference type="ChEBI" id="CHEBI:29033"/>
    </ligand>
</feature>
<sequence length="318" mass="36599">MSKTYGVVLVNLGTPCAPTAEAIKEYLQEFLSDPYVVQLPAWLWQPLLRYVILPKRSQRLVESYQLIWQKGDSPLRSYMQELAAKLEFELEDEDHRVVVAMRYGQPSFQVAYDEIQAFVDEVIVIPLYPQYSMATTLTVTEKIKELSWQKPLKVIESYHNRPSYINALASTILPKINQHFDALLLMSFHGLPQKMVKMGDPYEVQCHETAALLAEKLGLTKQQWAISFQSRFGLQKWLQPYTHDLLTALPKKGIKKVYVVCPGFSVECLETLEEINEQSKAMFFAVGGEFFEYIPALNDLPEHVEILKDMLHSVHNNQ</sequence>
<keyword evidence="3 9" id="KW-0479">Metal-binding</keyword>
<dbReference type="InterPro" id="IPR033644">
    <property type="entry name" value="Ferrochelatase_C"/>
</dbReference>
<dbReference type="GO" id="GO:0005737">
    <property type="term" value="C:cytoplasm"/>
    <property type="evidence" value="ECO:0007669"/>
    <property type="project" value="UniProtKB-SubCell"/>
</dbReference>
<dbReference type="CDD" id="cd00419">
    <property type="entry name" value="Ferrochelatase_C"/>
    <property type="match status" value="1"/>
</dbReference>
<dbReference type="PANTHER" id="PTHR11108">
    <property type="entry name" value="FERROCHELATASE"/>
    <property type="match status" value="1"/>
</dbReference>
<comment type="subcellular location">
    <subcellularLocation>
        <location evidence="9 10">Cytoplasm</location>
    </subcellularLocation>
</comment>
<dbReference type="Proteomes" id="UP000422232">
    <property type="component" value="Chromosome"/>
</dbReference>
<dbReference type="RefSeq" id="WP_016211146.1">
    <property type="nucleotide sequence ID" value="NZ_CP012413.1"/>
</dbReference>
<dbReference type="GO" id="GO:0006783">
    <property type="term" value="P:heme biosynthetic process"/>
    <property type="evidence" value="ECO:0007669"/>
    <property type="project" value="UniProtKB-UniRule"/>
</dbReference>
<dbReference type="EC" id="4.98.1.1" evidence="9 10"/>
<dbReference type="EMBL" id="CP038908">
    <property type="protein sequence ID" value="QGO06008.1"/>
    <property type="molecule type" value="Genomic_DNA"/>
</dbReference>
<evidence type="ECO:0000256" key="4">
    <source>
        <dbReference type="ARBA" id="ARBA00023004"/>
    </source>
</evidence>
<dbReference type="PROSITE" id="PS00534">
    <property type="entry name" value="FERROCHELATASE"/>
    <property type="match status" value="1"/>
</dbReference>
<dbReference type="InterPro" id="IPR001015">
    <property type="entry name" value="Ferrochelatase"/>
</dbReference>
<dbReference type="Pfam" id="PF00762">
    <property type="entry name" value="Ferrochelatase"/>
    <property type="match status" value="1"/>
</dbReference>
<evidence type="ECO:0000256" key="3">
    <source>
        <dbReference type="ARBA" id="ARBA00022723"/>
    </source>
</evidence>
<organism evidence="11 12">
    <name type="scientific">Piscirickettsia salmonis</name>
    <dbReference type="NCBI Taxonomy" id="1238"/>
    <lineage>
        <taxon>Bacteria</taxon>
        <taxon>Pseudomonadati</taxon>
        <taxon>Pseudomonadota</taxon>
        <taxon>Gammaproteobacteria</taxon>
        <taxon>Thiotrichales</taxon>
        <taxon>Piscirickettsiaceae</taxon>
        <taxon>Piscirickettsia</taxon>
    </lineage>
</organism>
<evidence type="ECO:0000256" key="1">
    <source>
        <dbReference type="ARBA" id="ARBA00007718"/>
    </source>
</evidence>
<dbReference type="InterPro" id="IPR033659">
    <property type="entry name" value="Ferrochelatase_N"/>
</dbReference>
<comment type="function">
    <text evidence="9 10">Catalyzes the ferrous insertion into protoporphyrin IX.</text>
</comment>
<evidence type="ECO:0000256" key="6">
    <source>
        <dbReference type="ARBA" id="ARBA00023239"/>
    </source>
</evidence>
<name>A0A9Q6LSW2_PISSA</name>
<dbReference type="Gene3D" id="3.40.50.1400">
    <property type="match status" value="2"/>
</dbReference>
<dbReference type="InterPro" id="IPR019772">
    <property type="entry name" value="Ferrochelatase_AS"/>
</dbReference>
<keyword evidence="12" id="KW-1185">Reference proteome</keyword>
<evidence type="ECO:0000256" key="5">
    <source>
        <dbReference type="ARBA" id="ARBA00023133"/>
    </source>
</evidence>
<evidence type="ECO:0000313" key="12">
    <source>
        <dbReference type="Proteomes" id="UP000422232"/>
    </source>
</evidence>